<feature type="compositionally biased region" description="Basic and acidic residues" evidence="1">
    <location>
        <begin position="176"/>
        <end position="185"/>
    </location>
</feature>
<gene>
    <name evidence="3" type="primary">LOC107274196</name>
</gene>
<protein>
    <submittedName>
        <fullName evidence="3">Uncharacterized protein LOC107274196</fullName>
    </submittedName>
</protein>
<reference evidence="3" key="1">
    <citation type="submission" date="2025-08" db="UniProtKB">
        <authorList>
            <consortium name="RefSeq"/>
        </authorList>
    </citation>
    <scope>IDENTIFICATION</scope>
</reference>
<dbReference type="PROSITE" id="PS00141">
    <property type="entry name" value="ASP_PROTEASE"/>
    <property type="match status" value="1"/>
</dbReference>
<evidence type="ECO:0000313" key="3">
    <source>
        <dbReference type="RefSeq" id="XP_015608534.1"/>
    </source>
</evidence>
<sequence>MTKLEKNSPDMNEINTINFAWLEPEHILTCNNIFEEEEEAQGDGRPLQCPEIDVVIQGIKTKALIDTGSQVTALSESFVNQYIKNFRHCHTLPIKQILAKTEIAGEGLNTIFMVIPKLIRTCILGIDFLRTHQGKIDLRENKIYLSNKDEQLSISLAQPMEQPSTKDSIPECNPINKEEPEREDSITMQEVEEKLAGCTKLSSYQLDYFKKTIWKYRGVFNKRPGRMSIYEHKLNVSDEKPFV</sequence>
<dbReference type="Gene3D" id="2.40.70.10">
    <property type="entry name" value="Acid Proteases"/>
    <property type="match status" value="1"/>
</dbReference>
<evidence type="ECO:0000256" key="1">
    <source>
        <dbReference type="SAM" id="MobiDB-lite"/>
    </source>
</evidence>
<dbReference type="Proteomes" id="UP000694920">
    <property type="component" value="Unplaced"/>
</dbReference>
<name>A0AAJ7CFK2_CEPCN</name>
<keyword evidence="2" id="KW-1185">Reference proteome</keyword>
<dbReference type="SUPFAM" id="SSF50630">
    <property type="entry name" value="Acid proteases"/>
    <property type="match status" value="1"/>
</dbReference>
<dbReference type="AlphaFoldDB" id="A0AAJ7CFK2"/>
<dbReference type="KEGG" id="ccin:107274196"/>
<evidence type="ECO:0000313" key="2">
    <source>
        <dbReference type="Proteomes" id="UP000694920"/>
    </source>
</evidence>
<dbReference type="GO" id="GO:0004190">
    <property type="term" value="F:aspartic-type endopeptidase activity"/>
    <property type="evidence" value="ECO:0007669"/>
    <property type="project" value="InterPro"/>
</dbReference>
<dbReference type="InterPro" id="IPR021109">
    <property type="entry name" value="Peptidase_aspartic_dom_sf"/>
</dbReference>
<dbReference type="GeneID" id="107274196"/>
<feature type="region of interest" description="Disordered" evidence="1">
    <location>
        <begin position="159"/>
        <end position="185"/>
    </location>
</feature>
<dbReference type="CDD" id="cd00303">
    <property type="entry name" value="retropepsin_like"/>
    <property type="match status" value="1"/>
</dbReference>
<dbReference type="RefSeq" id="XP_015608534.1">
    <property type="nucleotide sequence ID" value="XM_015753048.1"/>
</dbReference>
<organism evidence="2 3">
    <name type="scientific">Cephus cinctus</name>
    <name type="common">Wheat stem sawfly</name>
    <dbReference type="NCBI Taxonomy" id="211228"/>
    <lineage>
        <taxon>Eukaryota</taxon>
        <taxon>Metazoa</taxon>
        <taxon>Ecdysozoa</taxon>
        <taxon>Arthropoda</taxon>
        <taxon>Hexapoda</taxon>
        <taxon>Insecta</taxon>
        <taxon>Pterygota</taxon>
        <taxon>Neoptera</taxon>
        <taxon>Endopterygota</taxon>
        <taxon>Hymenoptera</taxon>
        <taxon>Cephoidea</taxon>
        <taxon>Cephidae</taxon>
        <taxon>Cephus</taxon>
    </lineage>
</organism>
<feature type="non-terminal residue" evidence="3">
    <location>
        <position position="243"/>
    </location>
</feature>
<accession>A0AAJ7CFK2</accession>
<dbReference type="GO" id="GO:0006508">
    <property type="term" value="P:proteolysis"/>
    <property type="evidence" value="ECO:0007669"/>
    <property type="project" value="InterPro"/>
</dbReference>
<dbReference type="InterPro" id="IPR001969">
    <property type="entry name" value="Aspartic_peptidase_AS"/>
</dbReference>
<proteinExistence type="predicted"/>